<reference evidence="1" key="1">
    <citation type="submission" date="2018-05" db="EMBL/GenBank/DDBJ databases">
        <authorList>
            <person name="Lanie J.A."/>
            <person name="Ng W.-L."/>
            <person name="Kazmierczak K.M."/>
            <person name="Andrzejewski T.M."/>
            <person name="Davidsen T.M."/>
            <person name="Wayne K.J."/>
            <person name="Tettelin H."/>
            <person name="Glass J.I."/>
            <person name="Rusch D."/>
            <person name="Podicherti R."/>
            <person name="Tsui H.-C.T."/>
            <person name="Winkler M.E."/>
        </authorList>
    </citation>
    <scope>NUCLEOTIDE SEQUENCE</scope>
    <source>
        <strain evidence="1">KNB</strain>
    </source>
</reference>
<dbReference type="AlphaFoldDB" id="A0A2X0SPE6"/>
<protein>
    <submittedName>
        <fullName evidence="1">Uncharacterized protein</fullName>
    </submittedName>
</protein>
<sequence length="92" mass="9900">MAISAGRKSVRSTPLLGLAFLISAITAGRPAWIWWRIASEKFLAGGVCSAIARMTSIEHLAFAAETSCAFVANIFCRISDMADPNRQGAHFN</sequence>
<gene>
    <name evidence="1" type="ORF">NITFAB_2388</name>
</gene>
<organism evidence="1">
    <name type="scientific">Candidatus Nitrotoga fabula</name>
    <dbReference type="NCBI Taxonomy" id="2182327"/>
    <lineage>
        <taxon>Bacteria</taxon>
        <taxon>Pseudomonadati</taxon>
        <taxon>Pseudomonadota</taxon>
        <taxon>Betaproteobacteria</taxon>
        <taxon>Nitrosomonadales</taxon>
        <taxon>Gallionellaceae</taxon>
        <taxon>Candidatus Nitrotoga</taxon>
    </lineage>
</organism>
<accession>A0A2X0SPE6</accession>
<proteinExistence type="predicted"/>
<evidence type="ECO:0000313" key="1">
    <source>
        <dbReference type="EMBL" id="SPS06795.1"/>
    </source>
</evidence>
<dbReference type="EMBL" id="LS423452">
    <property type="protein sequence ID" value="SPS06795.1"/>
    <property type="molecule type" value="Genomic_DNA"/>
</dbReference>
<name>A0A2X0SPE6_9PROT</name>